<evidence type="ECO:0000256" key="9">
    <source>
        <dbReference type="RuleBase" id="RU365093"/>
    </source>
</evidence>
<feature type="transmembrane region" description="Helical" evidence="9">
    <location>
        <begin position="101"/>
        <end position="121"/>
    </location>
</feature>
<evidence type="ECO:0000256" key="4">
    <source>
        <dbReference type="ARBA" id="ARBA00022475"/>
    </source>
</evidence>
<evidence type="ECO:0000256" key="10">
    <source>
        <dbReference type="SAM" id="Coils"/>
    </source>
</evidence>
<dbReference type="Pfam" id="PF26002">
    <property type="entry name" value="Beta-barrel_AprE"/>
    <property type="match status" value="1"/>
</dbReference>
<dbReference type="GO" id="GO:0008233">
    <property type="term" value="F:peptidase activity"/>
    <property type="evidence" value="ECO:0007669"/>
    <property type="project" value="UniProtKB-KW"/>
</dbReference>
<evidence type="ECO:0000256" key="5">
    <source>
        <dbReference type="ARBA" id="ARBA00022519"/>
    </source>
</evidence>
<dbReference type="Gene3D" id="2.40.30.170">
    <property type="match status" value="1"/>
</dbReference>
<dbReference type="PANTHER" id="PTHR30386">
    <property type="entry name" value="MEMBRANE FUSION SUBUNIT OF EMRAB-TOLC MULTIDRUG EFFLUX PUMP"/>
    <property type="match status" value="1"/>
</dbReference>
<dbReference type="InterPro" id="IPR058781">
    <property type="entry name" value="HH_AprE-like"/>
</dbReference>
<feature type="coiled-coil region" evidence="10">
    <location>
        <begin position="237"/>
        <end position="264"/>
    </location>
</feature>
<protein>
    <recommendedName>
        <fullName evidence="9">Membrane fusion protein (MFP) family protein</fullName>
    </recommendedName>
</protein>
<proteinExistence type="inferred from homology"/>
<dbReference type="InterPro" id="IPR050739">
    <property type="entry name" value="MFP"/>
</dbReference>
<evidence type="ECO:0000256" key="8">
    <source>
        <dbReference type="ARBA" id="ARBA00023136"/>
    </source>
</evidence>
<evidence type="ECO:0000256" key="6">
    <source>
        <dbReference type="ARBA" id="ARBA00022692"/>
    </source>
</evidence>
<gene>
    <name evidence="13" type="primary">aprE</name>
    <name evidence="13" type="ordered locus">OTBS_0306</name>
</gene>
<keyword evidence="8 9" id="KW-0472">Membrane</keyword>
<keyword evidence="13" id="KW-0378">Hydrolase</keyword>
<reference evidence="13 14" key="1">
    <citation type="journal article" date="2007" name="Proc. Natl. Acad. Sci. U.S.A.">
        <title>The Orientia tsutsugamushi genome reveals massive proliferation of conjugative type IV secretion system and host-cell interaction genes.</title>
        <authorList>
            <person name="Cho N.-H."/>
            <person name="Kim H.-R."/>
            <person name="Lee J.-H."/>
            <person name="Kim S.-Y."/>
            <person name="Kim J."/>
            <person name="Cha S."/>
            <person name="Kim S.-Y."/>
            <person name="Darby A.C."/>
            <person name="Fuxelius H.-H."/>
            <person name="Yin J."/>
            <person name="Kim J.H."/>
            <person name="Kim J."/>
            <person name="Lee S.J."/>
            <person name="Koh Y.-S."/>
            <person name="Jang W.-J."/>
            <person name="Park K.-H."/>
            <person name="Andersson S.G.E."/>
            <person name="Choi M.-S."/>
            <person name="Kim I.-S."/>
        </authorList>
    </citation>
    <scope>NUCLEOTIDE SEQUENCE [LARGE SCALE GENOMIC DNA]</scope>
    <source>
        <strain evidence="13 14">Boryong</strain>
    </source>
</reference>
<dbReference type="GO" id="GO:0015031">
    <property type="term" value="P:protein transport"/>
    <property type="evidence" value="ECO:0007669"/>
    <property type="project" value="InterPro"/>
</dbReference>
<comment type="subcellular location">
    <subcellularLocation>
        <location evidence="1 9">Cell inner membrane</location>
        <topology evidence="1 9">Single-pass membrane protein</topology>
    </subcellularLocation>
</comment>
<keyword evidence="7 9" id="KW-1133">Transmembrane helix</keyword>
<evidence type="ECO:0000256" key="3">
    <source>
        <dbReference type="ARBA" id="ARBA00022448"/>
    </source>
</evidence>
<dbReference type="AlphaFoldDB" id="A5CCG0"/>
<evidence type="ECO:0000259" key="12">
    <source>
        <dbReference type="Pfam" id="PF26002"/>
    </source>
</evidence>
<sequence>MGKKMSQLWNDNNNNNGIKGIIPKMSPQDRKNIMDVLLQNQQKQQKLEKSKWLKSLLKAILLQLTRLIYGIGNAVDSFISFIINSKGTAKNIVVQTARGPILFGVWVMIIFIVVGGLWSALAPLDSAAVAVGTVISSTENKIIQHQEGGIVKEIFVKQGDYVKTGNPIIALDDTKIRASVEIKLGQYRTLLANQARLTAELEQQEEIIFSEILVNNNHIPEVAKIMSIQQHLFQARKKGLNARIMQFEKRIDSLEAKVVASKKQLEYVRKLIKNAESLIAQGFGQKTELDKLLVEESSLVGNIIITELEINSTQQDIERTKSEAIDRTLSELKEVEHAVIEAQESYNSLIDILSRTLVKSPVDGIIKVLDVNTKGGVIGSGQRIAEITPSNDSLIIKAKIPQKNIDSVKVGLKAKIRFGAFKYRTTPVFTGRIVLVSPDTVQDQQSAMQFNNAMIGDTFYIAKIEIDMDEFNKVAKVQKLKLFPGMQADIQIITGTRTLLRYLLDPITDNMFRAFTEK</sequence>
<dbReference type="NCBIfam" id="TIGR01843">
    <property type="entry name" value="type_I_hlyD"/>
    <property type="match status" value="1"/>
</dbReference>
<comment type="similarity">
    <text evidence="2 9">Belongs to the membrane fusion protein (MFP) (TC 8.A.1) family.</text>
</comment>
<name>A5CCG0_ORITB</name>
<evidence type="ECO:0000313" key="14">
    <source>
        <dbReference type="Proteomes" id="UP000001565"/>
    </source>
</evidence>
<dbReference type="Gene3D" id="2.40.50.100">
    <property type="match status" value="1"/>
</dbReference>
<evidence type="ECO:0000256" key="1">
    <source>
        <dbReference type="ARBA" id="ARBA00004377"/>
    </source>
</evidence>
<keyword evidence="6 9" id="KW-0812">Transmembrane</keyword>
<dbReference type="PANTHER" id="PTHR30386:SF17">
    <property type="entry name" value="ALKALINE PROTEASE SECRETION PROTEIN APRE"/>
    <property type="match status" value="1"/>
</dbReference>
<evidence type="ECO:0000313" key="13">
    <source>
        <dbReference type="EMBL" id="CAM79372.1"/>
    </source>
</evidence>
<evidence type="ECO:0000256" key="2">
    <source>
        <dbReference type="ARBA" id="ARBA00009477"/>
    </source>
</evidence>
<keyword evidence="3 9" id="KW-0813">Transport</keyword>
<accession>A5CCG0</accession>
<evidence type="ECO:0000259" key="11">
    <source>
        <dbReference type="Pfam" id="PF25994"/>
    </source>
</evidence>
<dbReference type="InterPro" id="IPR058982">
    <property type="entry name" value="Beta-barrel_AprE"/>
</dbReference>
<evidence type="ECO:0000256" key="7">
    <source>
        <dbReference type="ARBA" id="ARBA00022989"/>
    </source>
</evidence>
<dbReference type="Proteomes" id="UP000001565">
    <property type="component" value="Chromosome"/>
</dbReference>
<dbReference type="KEGG" id="ots:OTBS_0306"/>
<keyword evidence="4 9" id="KW-1003">Cell membrane</keyword>
<dbReference type="HOGENOM" id="CLU_023976_1_1_5"/>
<keyword evidence="13" id="KW-0645">Protease</keyword>
<dbReference type="EMBL" id="AM494475">
    <property type="protein sequence ID" value="CAM79372.1"/>
    <property type="molecule type" value="Genomic_DNA"/>
</dbReference>
<organism evidence="13 14">
    <name type="scientific">Orientia tsutsugamushi (strain Boryong)</name>
    <name type="common">Rickettsia tsutsugamushi</name>
    <dbReference type="NCBI Taxonomy" id="357244"/>
    <lineage>
        <taxon>Bacteria</taxon>
        <taxon>Pseudomonadati</taxon>
        <taxon>Pseudomonadota</taxon>
        <taxon>Alphaproteobacteria</taxon>
        <taxon>Rickettsiales</taxon>
        <taxon>Rickettsiaceae</taxon>
        <taxon>Rickettsieae</taxon>
        <taxon>Orientia</taxon>
    </lineage>
</organism>
<keyword evidence="5 9" id="KW-0997">Cell inner membrane</keyword>
<dbReference type="PRINTS" id="PR01490">
    <property type="entry name" value="RTXTOXIND"/>
</dbReference>
<dbReference type="InterPro" id="IPR010129">
    <property type="entry name" value="T1SS_HlyD"/>
</dbReference>
<dbReference type="eggNOG" id="COG0845">
    <property type="taxonomic scope" value="Bacteria"/>
</dbReference>
<dbReference type="GO" id="GO:0005886">
    <property type="term" value="C:plasma membrane"/>
    <property type="evidence" value="ECO:0007669"/>
    <property type="project" value="UniProtKB-SubCell"/>
</dbReference>
<dbReference type="Pfam" id="PF25994">
    <property type="entry name" value="HH_AprE"/>
    <property type="match status" value="1"/>
</dbReference>
<keyword evidence="10" id="KW-0175">Coiled coil</keyword>
<feature type="domain" description="AprE-like long alpha-helical hairpin" evidence="11">
    <location>
        <begin position="177"/>
        <end position="349"/>
    </location>
</feature>
<dbReference type="GO" id="GO:0006508">
    <property type="term" value="P:proteolysis"/>
    <property type="evidence" value="ECO:0007669"/>
    <property type="project" value="UniProtKB-KW"/>
</dbReference>
<feature type="domain" description="AprE-like beta-barrel" evidence="12">
    <location>
        <begin position="394"/>
        <end position="495"/>
    </location>
</feature>